<reference evidence="10 11" key="1">
    <citation type="submission" date="2018-09" db="EMBL/GenBank/DDBJ databases">
        <title>Draft genome sequence of Rhodopseudomonas palustris 2.1.18.</title>
        <authorList>
            <person name="Robertson S.L."/>
            <person name="Meyer T.E."/>
            <person name="Kyndt J.A."/>
        </authorList>
    </citation>
    <scope>NUCLEOTIDE SEQUENCE [LARGE SCALE GENOMIC DNA]</scope>
    <source>
        <strain evidence="10 11">2.1.18</strain>
    </source>
</reference>
<evidence type="ECO:0000256" key="3">
    <source>
        <dbReference type="ARBA" id="ARBA00022475"/>
    </source>
</evidence>
<keyword evidence="4 9" id="KW-0812">Transmembrane</keyword>
<evidence type="ECO:0000256" key="1">
    <source>
        <dbReference type="ARBA" id="ARBA00004651"/>
    </source>
</evidence>
<dbReference type="GO" id="GO:0006865">
    <property type="term" value="P:amino acid transport"/>
    <property type="evidence" value="ECO:0007669"/>
    <property type="project" value="UniProtKB-KW"/>
</dbReference>
<dbReference type="InterPro" id="IPR052157">
    <property type="entry name" value="BCAA_transport_permease"/>
</dbReference>
<dbReference type="CDD" id="cd06582">
    <property type="entry name" value="TM_PBP1_LivH_like"/>
    <property type="match status" value="1"/>
</dbReference>
<evidence type="ECO:0000313" key="10">
    <source>
        <dbReference type="EMBL" id="RJF78891.1"/>
    </source>
</evidence>
<dbReference type="OrthoDB" id="8266025at2"/>
<dbReference type="GO" id="GO:0005886">
    <property type="term" value="C:plasma membrane"/>
    <property type="evidence" value="ECO:0007669"/>
    <property type="project" value="UniProtKB-SubCell"/>
</dbReference>
<feature type="transmembrane region" description="Helical" evidence="9">
    <location>
        <begin position="59"/>
        <end position="76"/>
    </location>
</feature>
<evidence type="ECO:0000256" key="7">
    <source>
        <dbReference type="ARBA" id="ARBA00023136"/>
    </source>
</evidence>
<feature type="transmembrane region" description="Helical" evidence="9">
    <location>
        <begin position="245"/>
        <end position="270"/>
    </location>
</feature>
<feature type="transmembrane region" description="Helical" evidence="9">
    <location>
        <begin position="20"/>
        <end position="47"/>
    </location>
</feature>
<comment type="subcellular location">
    <subcellularLocation>
        <location evidence="1">Cell membrane</location>
        <topology evidence="1">Multi-pass membrane protein</topology>
    </subcellularLocation>
</comment>
<feature type="transmembrane region" description="Helical" evidence="9">
    <location>
        <begin position="112"/>
        <end position="133"/>
    </location>
</feature>
<dbReference type="GO" id="GO:0022857">
    <property type="term" value="F:transmembrane transporter activity"/>
    <property type="evidence" value="ECO:0007669"/>
    <property type="project" value="InterPro"/>
</dbReference>
<keyword evidence="5" id="KW-0029">Amino-acid transport</keyword>
<sequence>MPAARLSRGVARVSDANLIILLSTISTGLILGSIFALVAVGVTIVYGSIWMPNAANGQFFVLAALFGWTMTVSWGVHPAIAAILVIGVSVPLSYALEYVLVRRFYDVPNRNISYFVLSLGITQILTGIFSSTYGRWSDQFQLPPLVSGITFVGPLPIATNRLVVLALALAILAALFALLRFHRYGRAIRAVFQNRDAAALRGVNVKASYSLSFALGNAVIFAGGILFALAYSFDLTVAWTMSITAFAIMIIGGPGSVLGALIVGMVFGFTQAAVSTVASPTIAAFSYLGAMLLILLFKPSGLFAR</sequence>
<comment type="caution">
    <text evidence="10">The sequence shown here is derived from an EMBL/GenBank/DDBJ whole genome shotgun (WGS) entry which is preliminary data.</text>
</comment>
<dbReference type="AlphaFoldDB" id="A0A418VRC3"/>
<dbReference type="EMBL" id="QYYD01000001">
    <property type="protein sequence ID" value="RJF78891.1"/>
    <property type="molecule type" value="Genomic_DNA"/>
</dbReference>
<keyword evidence="7 9" id="KW-0472">Membrane</keyword>
<dbReference type="Pfam" id="PF02653">
    <property type="entry name" value="BPD_transp_2"/>
    <property type="match status" value="1"/>
</dbReference>
<accession>A0A418VRC3</accession>
<keyword evidence="2" id="KW-0813">Transport</keyword>
<keyword evidence="3" id="KW-1003">Cell membrane</keyword>
<feature type="transmembrane region" description="Helical" evidence="9">
    <location>
        <begin position="211"/>
        <end position="233"/>
    </location>
</feature>
<organism evidence="10 11">
    <name type="scientific">Rhodopseudomonas palustris</name>
    <dbReference type="NCBI Taxonomy" id="1076"/>
    <lineage>
        <taxon>Bacteria</taxon>
        <taxon>Pseudomonadati</taxon>
        <taxon>Pseudomonadota</taxon>
        <taxon>Alphaproteobacteria</taxon>
        <taxon>Hyphomicrobiales</taxon>
        <taxon>Nitrobacteraceae</taxon>
        <taxon>Rhodopseudomonas</taxon>
    </lineage>
</organism>
<dbReference type="PANTHER" id="PTHR11795">
    <property type="entry name" value="BRANCHED-CHAIN AMINO ACID TRANSPORT SYSTEM PERMEASE PROTEIN LIVH"/>
    <property type="match status" value="1"/>
</dbReference>
<dbReference type="InterPro" id="IPR001851">
    <property type="entry name" value="ABC_transp_permease"/>
</dbReference>
<feature type="transmembrane region" description="Helical" evidence="9">
    <location>
        <begin position="82"/>
        <end position="100"/>
    </location>
</feature>
<gene>
    <name evidence="10" type="ORF">D4Q52_01715</name>
</gene>
<evidence type="ECO:0000256" key="4">
    <source>
        <dbReference type="ARBA" id="ARBA00022692"/>
    </source>
</evidence>
<evidence type="ECO:0000256" key="2">
    <source>
        <dbReference type="ARBA" id="ARBA00022448"/>
    </source>
</evidence>
<evidence type="ECO:0000313" key="11">
    <source>
        <dbReference type="Proteomes" id="UP000285523"/>
    </source>
</evidence>
<dbReference type="PANTHER" id="PTHR11795:SF445">
    <property type="entry name" value="AMINO ACID ABC TRANSPORTER PERMEASE PROTEIN"/>
    <property type="match status" value="1"/>
</dbReference>
<protein>
    <submittedName>
        <fullName evidence="10">Branched-chain amino acid ABC transporter permease</fullName>
    </submittedName>
</protein>
<dbReference type="Proteomes" id="UP000285523">
    <property type="component" value="Unassembled WGS sequence"/>
</dbReference>
<evidence type="ECO:0000256" key="9">
    <source>
        <dbReference type="SAM" id="Phobius"/>
    </source>
</evidence>
<proteinExistence type="inferred from homology"/>
<evidence type="ECO:0000256" key="5">
    <source>
        <dbReference type="ARBA" id="ARBA00022970"/>
    </source>
</evidence>
<feature type="transmembrane region" description="Helical" evidence="9">
    <location>
        <begin position="162"/>
        <end position="179"/>
    </location>
</feature>
<name>A0A418VRC3_RHOPL</name>
<evidence type="ECO:0000256" key="8">
    <source>
        <dbReference type="ARBA" id="ARBA00037998"/>
    </source>
</evidence>
<keyword evidence="6 9" id="KW-1133">Transmembrane helix</keyword>
<evidence type="ECO:0000256" key="6">
    <source>
        <dbReference type="ARBA" id="ARBA00022989"/>
    </source>
</evidence>
<comment type="similarity">
    <text evidence="8">Belongs to the binding-protein-dependent transport system permease family. LivHM subfamily.</text>
</comment>
<feature type="transmembrane region" description="Helical" evidence="9">
    <location>
        <begin position="277"/>
        <end position="297"/>
    </location>
</feature>